<dbReference type="CDD" id="cd06261">
    <property type="entry name" value="TM_PBP2"/>
    <property type="match status" value="1"/>
</dbReference>
<evidence type="ECO:0000256" key="7">
    <source>
        <dbReference type="RuleBase" id="RU363032"/>
    </source>
</evidence>
<evidence type="ECO:0000256" key="5">
    <source>
        <dbReference type="ARBA" id="ARBA00022989"/>
    </source>
</evidence>
<dbReference type="InterPro" id="IPR035906">
    <property type="entry name" value="MetI-like_sf"/>
</dbReference>
<keyword evidence="5 7" id="KW-1133">Transmembrane helix</keyword>
<keyword evidence="6 7" id="KW-0472">Membrane</keyword>
<comment type="caution">
    <text evidence="9">The sequence shown here is derived from an EMBL/GenBank/DDBJ whole genome shotgun (WGS) entry which is preliminary data.</text>
</comment>
<evidence type="ECO:0000313" key="9">
    <source>
        <dbReference type="EMBL" id="MFD0629216.1"/>
    </source>
</evidence>
<dbReference type="PROSITE" id="PS50928">
    <property type="entry name" value="ABC_TM1"/>
    <property type="match status" value="1"/>
</dbReference>
<evidence type="ECO:0000256" key="6">
    <source>
        <dbReference type="ARBA" id="ARBA00023136"/>
    </source>
</evidence>
<feature type="transmembrane region" description="Helical" evidence="7">
    <location>
        <begin position="250"/>
        <end position="271"/>
    </location>
</feature>
<keyword evidence="4 7" id="KW-0812">Transmembrane</keyword>
<keyword evidence="2 7" id="KW-0813">Transport</keyword>
<dbReference type="Pfam" id="PF00528">
    <property type="entry name" value="BPD_transp_1"/>
    <property type="match status" value="1"/>
</dbReference>
<dbReference type="InterPro" id="IPR000515">
    <property type="entry name" value="MetI-like"/>
</dbReference>
<dbReference type="Gene3D" id="1.10.3720.10">
    <property type="entry name" value="MetI-like"/>
    <property type="match status" value="1"/>
</dbReference>
<evidence type="ECO:0000256" key="1">
    <source>
        <dbReference type="ARBA" id="ARBA00004651"/>
    </source>
</evidence>
<dbReference type="InterPro" id="IPR050901">
    <property type="entry name" value="BP-dep_ABC_trans_perm"/>
</dbReference>
<feature type="transmembrane region" description="Helical" evidence="7">
    <location>
        <begin position="115"/>
        <end position="138"/>
    </location>
</feature>
<comment type="similarity">
    <text evidence="7">Belongs to the binding-protein-dependent transport system permease family.</text>
</comment>
<organism evidence="9 10">
    <name type="scientific">Streptomyces sanglieri</name>
    <dbReference type="NCBI Taxonomy" id="193460"/>
    <lineage>
        <taxon>Bacteria</taxon>
        <taxon>Bacillati</taxon>
        <taxon>Actinomycetota</taxon>
        <taxon>Actinomycetes</taxon>
        <taxon>Kitasatosporales</taxon>
        <taxon>Streptomycetaceae</taxon>
        <taxon>Streptomyces</taxon>
    </lineage>
</organism>
<dbReference type="EMBL" id="JBHTGL010000008">
    <property type="protein sequence ID" value="MFD0629216.1"/>
    <property type="molecule type" value="Genomic_DNA"/>
</dbReference>
<dbReference type="PANTHER" id="PTHR32243">
    <property type="entry name" value="MALTOSE TRANSPORT SYSTEM PERMEASE-RELATED"/>
    <property type="match status" value="1"/>
</dbReference>
<evidence type="ECO:0000259" key="8">
    <source>
        <dbReference type="PROSITE" id="PS50928"/>
    </source>
</evidence>
<name>A0ABW2X5Y0_9ACTN</name>
<sequence length="286" mass="31333">MTKLRTRGARSIAARGRLLSNSLAIVFCLVWIFPVYWMVNTALKPRAEAMTATPHFWPSSPTLHNFDVALNRTGFWTNLWNSLLVVGGTVIVAVVLGLFAAAAVSRFRFRGRRTVMVAILVAQMLPGTALLIPTFLVFNEAGLLGTYTGLILAYLALALPFSIWVMRGFFAAIPVEIEEAARLDGASTWQVLWKILFPLVLPGVIASSIFAFIAAWNDYLIAYTFMKDRGQYTLPVWLASFTNPASGTDYSAQMAGSVIFSLPVVVFFLLIQRKLVSGMSAGAVKG</sequence>
<gene>
    <name evidence="9" type="ORF">ACFQ2K_47965</name>
</gene>
<reference evidence="10" key="1">
    <citation type="journal article" date="2019" name="Int. J. Syst. Evol. Microbiol.">
        <title>The Global Catalogue of Microorganisms (GCM) 10K type strain sequencing project: providing services to taxonomists for standard genome sequencing and annotation.</title>
        <authorList>
            <consortium name="The Broad Institute Genomics Platform"/>
            <consortium name="The Broad Institute Genome Sequencing Center for Infectious Disease"/>
            <person name="Wu L."/>
            <person name="Ma J."/>
        </authorList>
    </citation>
    <scope>NUCLEOTIDE SEQUENCE [LARGE SCALE GENOMIC DNA]</scope>
    <source>
        <strain evidence="10">JCM 12607</strain>
    </source>
</reference>
<evidence type="ECO:0000313" key="10">
    <source>
        <dbReference type="Proteomes" id="UP001596915"/>
    </source>
</evidence>
<feature type="domain" description="ABC transmembrane type-1" evidence="8">
    <location>
        <begin position="79"/>
        <end position="271"/>
    </location>
</feature>
<feature type="transmembrane region" description="Helical" evidence="7">
    <location>
        <begin position="150"/>
        <end position="170"/>
    </location>
</feature>
<keyword evidence="10" id="KW-1185">Reference proteome</keyword>
<dbReference type="SUPFAM" id="SSF161098">
    <property type="entry name" value="MetI-like"/>
    <property type="match status" value="1"/>
</dbReference>
<comment type="subcellular location">
    <subcellularLocation>
        <location evidence="1 7">Cell membrane</location>
        <topology evidence="1 7">Multi-pass membrane protein</topology>
    </subcellularLocation>
</comment>
<protein>
    <submittedName>
        <fullName evidence="9">Carbohydrate ABC transporter permease</fullName>
    </submittedName>
</protein>
<proteinExistence type="inferred from homology"/>
<dbReference type="PANTHER" id="PTHR32243:SF18">
    <property type="entry name" value="INNER MEMBRANE ABC TRANSPORTER PERMEASE PROTEIN YCJP"/>
    <property type="match status" value="1"/>
</dbReference>
<evidence type="ECO:0000256" key="2">
    <source>
        <dbReference type="ARBA" id="ARBA00022448"/>
    </source>
</evidence>
<evidence type="ECO:0000256" key="4">
    <source>
        <dbReference type="ARBA" id="ARBA00022692"/>
    </source>
</evidence>
<accession>A0ABW2X5Y0</accession>
<feature type="transmembrane region" description="Helical" evidence="7">
    <location>
        <begin position="79"/>
        <end position="103"/>
    </location>
</feature>
<dbReference type="Proteomes" id="UP001596915">
    <property type="component" value="Unassembled WGS sequence"/>
</dbReference>
<feature type="transmembrane region" description="Helical" evidence="7">
    <location>
        <begin position="21"/>
        <end position="39"/>
    </location>
</feature>
<keyword evidence="3" id="KW-1003">Cell membrane</keyword>
<evidence type="ECO:0000256" key="3">
    <source>
        <dbReference type="ARBA" id="ARBA00022475"/>
    </source>
</evidence>
<feature type="transmembrane region" description="Helical" evidence="7">
    <location>
        <begin position="191"/>
        <end position="216"/>
    </location>
</feature>